<evidence type="ECO:0000256" key="3">
    <source>
        <dbReference type="ARBA" id="ARBA00022842"/>
    </source>
</evidence>
<dbReference type="PANTHER" id="PTHR32308">
    <property type="entry name" value="LYASE BETA SUBUNIT, PUTATIVE (AFU_ORTHOLOGUE AFUA_4G13030)-RELATED"/>
    <property type="match status" value="1"/>
</dbReference>
<dbReference type="Proteomes" id="UP000008138">
    <property type="component" value="Chromosome"/>
</dbReference>
<reference evidence="5 6" key="1">
    <citation type="journal article" date="2011" name="J. Bacteriol.">
        <title>Complete genome sequence of the thermoacidophilic crenarchaeon Thermoproteus uzoniensis 768-20.</title>
        <authorList>
            <person name="Mardanov A.V."/>
            <person name="Gumerov V.M."/>
            <person name="Beletsky A.V."/>
            <person name="Prokofeva M.I."/>
            <person name="Bonch-Osmolovskaya E.A."/>
            <person name="Ravin N.V."/>
            <person name="Skryabin K.G."/>
        </authorList>
    </citation>
    <scope>NUCLEOTIDE SEQUENCE [LARGE SCALE GENOMIC DNA]</scope>
    <source>
        <strain evidence="5 6">768-20</strain>
    </source>
</reference>
<dbReference type="InterPro" id="IPR015813">
    <property type="entry name" value="Pyrv/PenolPyrv_kinase-like_dom"/>
</dbReference>
<comment type="cofactor">
    <cofactor evidence="1">
        <name>Mg(2+)</name>
        <dbReference type="ChEBI" id="CHEBI:18420"/>
    </cofactor>
</comment>
<name>F2L5Q4_THEU7</name>
<sequence>MIRRSQLYVPGNNERMIRKAAAELRPDSVILDLEDSVPPEEKGRAREILSRLVPELDWSGKELCVRVNPLDTPYFYADMDLVSRLDKVECVVVPKAEAPLDFIYRGTGRRVEPMIETARGLLRIEDIVRSEGVAAVSYGVADFALSVGGDYKAYVGNQTIKTLVVATAAAYGADPIDRVFFDLKDAEGFRRECLEAKALGFVGKQVIHPSQIPIANEVFSPSAEEIAWAERVVSAYEEALRQGRGAIRLDDALIDNVHYKLAKRVLEKAREAQRR</sequence>
<dbReference type="OrthoDB" id="9170at2157"/>
<dbReference type="HOGENOM" id="CLU_044864_0_1_2"/>
<dbReference type="GO" id="GO:0016829">
    <property type="term" value="F:lyase activity"/>
    <property type="evidence" value="ECO:0007669"/>
    <property type="project" value="UniProtKB-KW"/>
</dbReference>
<keyword evidence="6" id="KW-1185">Reference proteome</keyword>
<dbReference type="Gene3D" id="3.20.20.60">
    <property type="entry name" value="Phosphoenolpyruvate-binding domains"/>
    <property type="match status" value="1"/>
</dbReference>
<dbReference type="AlphaFoldDB" id="F2L5Q4"/>
<dbReference type="Pfam" id="PF03328">
    <property type="entry name" value="HpcH_HpaI"/>
    <property type="match status" value="1"/>
</dbReference>
<dbReference type="eggNOG" id="arCOG00760">
    <property type="taxonomic scope" value="Archaea"/>
</dbReference>
<dbReference type="RefSeq" id="WP_013680935.1">
    <property type="nucleotide sequence ID" value="NC_015315.1"/>
</dbReference>
<dbReference type="PANTHER" id="PTHR32308:SF0">
    <property type="entry name" value="HPCH_HPAI ALDOLASE_CITRATE LYASE DOMAIN-CONTAINING PROTEIN"/>
    <property type="match status" value="1"/>
</dbReference>
<evidence type="ECO:0000256" key="1">
    <source>
        <dbReference type="ARBA" id="ARBA00001946"/>
    </source>
</evidence>
<dbReference type="InterPro" id="IPR011206">
    <property type="entry name" value="Citrate_lyase_beta/mcl1/mcl2"/>
</dbReference>
<evidence type="ECO:0000259" key="4">
    <source>
        <dbReference type="Pfam" id="PF03328"/>
    </source>
</evidence>
<organism evidence="5 6">
    <name type="scientific">Thermoproteus uzoniensis (strain 768-20)</name>
    <dbReference type="NCBI Taxonomy" id="999630"/>
    <lineage>
        <taxon>Archaea</taxon>
        <taxon>Thermoproteota</taxon>
        <taxon>Thermoprotei</taxon>
        <taxon>Thermoproteales</taxon>
        <taxon>Thermoproteaceae</taxon>
        <taxon>Thermoproteus</taxon>
    </lineage>
</organism>
<keyword evidence="3" id="KW-0460">Magnesium</keyword>
<keyword evidence="5" id="KW-0456">Lyase</keyword>
<evidence type="ECO:0000313" key="6">
    <source>
        <dbReference type="Proteomes" id="UP000008138"/>
    </source>
</evidence>
<dbReference type="KEGG" id="tuz:TUZN_2143"/>
<dbReference type="PIRSF" id="PIRSF015582">
    <property type="entry name" value="Cit_lyase_B"/>
    <property type="match status" value="1"/>
</dbReference>
<evidence type="ECO:0000313" key="5">
    <source>
        <dbReference type="EMBL" id="AEA13600.1"/>
    </source>
</evidence>
<evidence type="ECO:0000256" key="2">
    <source>
        <dbReference type="ARBA" id="ARBA00022723"/>
    </source>
</evidence>
<dbReference type="STRING" id="999630.TUZN_2143"/>
<proteinExistence type="predicted"/>
<dbReference type="InterPro" id="IPR005000">
    <property type="entry name" value="Aldolase/citrate-lyase_domain"/>
</dbReference>
<dbReference type="GO" id="GO:0000287">
    <property type="term" value="F:magnesium ion binding"/>
    <property type="evidence" value="ECO:0007669"/>
    <property type="project" value="TreeGrafter"/>
</dbReference>
<feature type="domain" description="HpcH/HpaI aldolase/citrate lyase" evidence="4">
    <location>
        <begin position="4"/>
        <end position="209"/>
    </location>
</feature>
<dbReference type="SUPFAM" id="SSF51621">
    <property type="entry name" value="Phosphoenolpyruvate/pyruvate domain"/>
    <property type="match status" value="1"/>
</dbReference>
<dbReference type="InterPro" id="IPR040442">
    <property type="entry name" value="Pyrv_kinase-like_dom_sf"/>
</dbReference>
<dbReference type="GO" id="GO:0006107">
    <property type="term" value="P:oxaloacetate metabolic process"/>
    <property type="evidence" value="ECO:0007669"/>
    <property type="project" value="TreeGrafter"/>
</dbReference>
<reference key="2">
    <citation type="submission" date="2011-03" db="EMBL/GenBank/DDBJ databases">
        <title>Complete genome sequence of the thermoacidophilic crenarchaeon Thermoproteus uzoniensis 768-20.</title>
        <authorList>
            <person name="Mardanov A.V."/>
            <person name="Gumerov V.M."/>
            <person name="Beletsky A.V."/>
            <person name="Prokofeva M.I."/>
            <person name="Bonch-Osmolovskaya E.A."/>
            <person name="Ravin N.V."/>
            <person name="Skryabin K.G."/>
        </authorList>
    </citation>
    <scope>NUCLEOTIDE SEQUENCE</scope>
    <source>
        <strain>768-20</strain>
    </source>
</reference>
<accession>F2L5Q4</accession>
<dbReference type="EMBL" id="CP002590">
    <property type="protein sequence ID" value="AEA13600.1"/>
    <property type="molecule type" value="Genomic_DNA"/>
</dbReference>
<keyword evidence="2" id="KW-0479">Metal-binding</keyword>
<gene>
    <name evidence="5" type="ordered locus">TUZN_2143</name>
</gene>
<dbReference type="GeneID" id="10361653"/>
<protein>
    <submittedName>
        <fullName evidence="5">Citrate lyase beta subunit</fullName>
    </submittedName>
</protein>